<keyword evidence="3" id="KW-1185">Reference proteome</keyword>
<evidence type="ECO:0000256" key="1">
    <source>
        <dbReference type="SAM" id="SignalP"/>
    </source>
</evidence>
<keyword evidence="1" id="KW-0732">Signal</keyword>
<sequence>MKFSTALIASSLAILAYAKPIADALPWAQANPQAAAAAQAYADAYAEAIAIAHPDPEAYALAASADDCADVTCHMNCGMMIIAGQACSENENDNYSGPYTPGCLCDDAKDTNFQKYYDACMNCGWTLWKYYSPYLEPALKDCHASYPSISTEPTGTSRCSTTLTNSYTKETDINYSSFI</sequence>
<dbReference type="GeneID" id="30201104"/>
<dbReference type="AlphaFoldDB" id="A0A1E3NX94"/>
<dbReference type="OrthoDB" id="3979954at2759"/>
<protein>
    <recommendedName>
        <fullName evidence="4">Secreted protein</fullName>
    </recommendedName>
</protein>
<accession>A0A1E3NX94</accession>
<evidence type="ECO:0000313" key="3">
    <source>
        <dbReference type="Proteomes" id="UP000094112"/>
    </source>
</evidence>
<feature type="chain" id="PRO_5009133547" description="Secreted protein" evidence="1">
    <location>
        <begin position="19"/>
        <end position="179"/>
    </location>
</feature>
<gene>
    <name evidence="2" type="ORF">WICANDRAFT_65114</name>
</gene>
<dbReference type="EMBL" id="KV454213">
    <property type="protein sequence ID" value="ODQ57768.1"/>
    <property type="molecule type" value="Genomic_DNA"/>
</dbReference>
<evidence type="ECO:0000313" key="2">
    <source>
        <dbReference type="EMBL" id="ODQ57768.1"/>
    </source>
</evidence>
<feature type="signal peptide" evidence="1">
    <location>
        <begin position="1"/>
        <end position="18"/>
    </location>
</feature>
<dbReference type="STRING" id="683960.A0A1E3NX94"/>
<dbReference type="Proteomes" id="UP000094112">
    <property type="component" value="Unassembled WGS sequence"/>
</dbReference>
<dbReference type="RefSeq" id="XP_019036975.1">
    <property type="nucleotide sequence ID" value="XM_019183858.1"/>
</dbReference>
<organism evidence="2 3">
    <name type="scientific">Wickerhamomyces anomalus (strain ATCC 58044 / CBS 1984 / NCYC 433 / NRRL Y-366-8)</name>
    <name type="common">Yeast</name>
    <name type="synonym">Hansenula anomala</name>
    <dbReference type="NCBI Taxonomy" id="683960"/>
    <lineage>
        <taxon>Eukaryota</taxon>
        <taxon>Fungi</taxon>
        <taxon>Dikarya</taxon>
        <taxon>Ascomycota</taxon>
        <taxon>Saccharomycotina</taxon>
        <taxon>Saccharomycetes</taxon>
        <taxon>Phaffomycetales</taxon>
        <taxon>Wickerhamomycetaceae</taxon>
        <taxon>Wickerhamomyces</taxon>
    </lineage>
</organism>
<evidence type="ECO:0008006" key="4">
    <source>
        <dbReference type="Google" id="ProtNLM"/>
    </source>
</evidence>
<reference evidence="2 3" key="1">
    <citation type="journal article" date="2016" name="Proc. Natl. Acad. Sci. U.S.A.">
        <title>Comparative genomics of biotechnologically important yeasts.</title>
        <authorList>
            <person name="Riley R."/>
            <person name="Haridas S."/>
            <person name="Wolfe K.H."/>
            <person name="Lopes M.R."/>
            <person name="Hittinger C.T."/>
            <person name="Goeker M."/>
            <person name="Salamov A.A."/>
            <person name="Wisecaver J.H."/>
            <person name="Long T.M."/>
            <person name="Calvey C.H."/>
            <person name="Aerts A.L."/>
            <person name="Barry K.W."/>
            <person name="Choi C."/>
            <person name="Clum A."/>
            <person name="Coughlan A.Y."/>
            <person name="Deshpande S."/>
            <person name="Douglass A.P."/>
            <person name="Hanson S.J."/>
            <person name="Klenk H.-P."/>
            <person name="LaButti K.M."/>
            <person name="Lapidus A."/>
            <person name="Lindquist E.A."/>
            <person name="Lipzen A.M."/>
            <person name="Meier-Kolthoff J.P."/>
            <person name="Ohm R.A."/>
            <person name="Otillar R.P."/>
            <person name="Pangilinan J.L."/>
            <person name="Peng Y."/>
            <person name="Rokas A."/>
            <person name="Rosa C.A."/>
            <person name="Scheuner C."/>
            <person name="Sibirny A.A."/>
            <person name="Slot J.C."/>
            <person name="Stielow J.B."/>
            <person name="Sun H."/>
            <person name="Kurtzman C.P."/>
            <person name="Blackwell M."/>
            <person name="Grigoriev I.V."/>
            <person name="Jeffries T.W."/>
        </authorList>
    </citation>
    <scope>NUCLEOTIDE SEQUENCE [LARGE SCALE GENOMIC DNA]</scope>
    <source>
        <strain evidence="3">ATCC 58044 / CBS 1984 / NCYC 433 / NRRL Y-366-8</strain>
    </source>
</reference>
<name>A0A1E3NX94_WICAA</name>
<proteinExistence type="predicted"/>